<protein>
    <submittedName>
        <fullName evidence="2">Alpha/beta hydrolase</fullName>
    </submittedName>
</protein>
<gene>
    <name evidence="2" type="ORF">IRJ18_18295</name>
</gene>
<comment type="caution">
    <text evidence="2">The sequence shown here is derived from an EMBL/GenBank/DDBJ whole genome shotgun (WGS) entry which is preliminary data.</text>
</comment>
<keyword evidence="2" id="KW-0378">Hydrolase</keyword>
<dbReference type="RefSeq" id="WP_194107737.1">
    <property type="nucleotide sequence ID" value="NZ_JADFFM010000002.1"/>
</dbReference>
<evidence type="ECO:0000313" key="2">
    <source>
        <dbReference type="EMBL" id="MBE9668326.1"/>
    </source>
</evidence>
<feature type="signal peptide" evidence="1">
    <location>
        <begin position="1"/>
        <end position="21"/>
    </location>
</feature>
<dbReference type="SUPFAM" id="SSF53474">
    <property type="entry name" value="alpha/beta-Hydrolases"/>
    <property type="match status" value="1"/>
</dbReference>
<keyword evidence="3" id="KW-1185">Reference proteome</keyword>
<name>A0ABR9XM18_9SPHI</name>
<organism evidence="2 3">
    <name type="scientific">Mucilaginibacter boryungensis</name>
    <dbReference type="NCBI Taxonomy" id="768480"/>
    <lineage>
        <taxon>Bacteria</taxon>
        <taxon>Pseudomonadati</taxon>
        <taxon>Bacteroidota</taxon>
        <taxon>Sphingobacteriia</taxon>
        <taxon>Sphingobacteriales</taxon>
        <taxon>Sphingobacteriaceae</taxon>
        <taxon>Mucilaginibacter</taxon>
    </lineage>
</organism>
<evidence type="ECO:0000256" key="1">
    <source>
        <dbReference type="SAM" id="SignalP"/>
    </source>
</evidence>
<accession>A0ABR9XM18</accession>
<dbReference type="InterPro" id="IPR029058">
    <property type="entry name" value="AB_hydrolase_fold"/>
</dbReference>
<dbReference type="Proteomes" id="UP000632774">
    <property type="component" value="Unassembled WGS sequence"/>
</dbReference>
<dbReference type="PANTHER" id="PTHR48098">
    <property type="entry name" value="ENTEROCHELIN ESTERASE-RELATED"/>
    <property type="match status" value="1"/>
</dbReference>
<dbReference type="EMBL" id="JADFFM010000002">
    <property type="protein sequence ID" value="MBE9668326.1"/>
    <property type="molecule type" value="Genomic_DNA"/>
</dbReference>
<proteinExistence type="predicted"/>
<dbReference type="InterPro" id="IPR050583">
    <property type="entry name" value="Mycobacterial_A85_antigen"/>
</dbReference>
<dbReference type="Pfam" id="PF00756">
    <property type="entry name" value="Esterase"/>
    <property type="match status" value="1"/>
</dbReference>
<feature type="chain" id="PRO_5046501634" evidence="1">
    <location>
        <begin position="22"/>
        <end position="273"/>
    </location>
</feature>
<keyword evidence="1" id="KW-0732">Signal</keyword>
<reference evidence="2 3" key="1">
    <citation type="submission" date="2020-10" db="EMBL/GenBank/DDBJ databases">
        <title>Mucilaginibacter mali sp. nov., isolated from rhizosphere soil of apple orchard.</title>
        <authorList>
            <person name="Lee J.-S."/>
            <person name="Kim H.S."/>
            <person name="Kim J.-S."/>
        </authorList>
    </citation>
    <scope>NUCLEOTIDE SEQUENCE [LARGE SCALE GENOMIC DNA]</scope>
    <source>
        <strain evidence="2 3">KCTC 23157</strain>
    </source>
</reference>
<evidence type="ECO:0000313" key="3">
    <source>
        <dbReference type="Proteomes" id="UP000632774"/>
    </source>
</evidence>
<sequence>MKKALLFTTIILAVVLQYSKAQTVPADTSHYITINLDIPQLQRKRDVQILLPADYYRSKRRYPVIYMQDAQNIYDKKHGSPVSWGVDSVLESLPMNEQVIIVGINHGGNQRIAEYSPYKTKYGPADGPAYIEFLVHNLKPYIDTHYRTKPDAKHTAVAGSSMGGLIAFYAGIKYPEVFGTAGVFSPSLWINPEVDQFVKEHNISKRSRFFFACGDQEGNEAHDVLKMDSLLRTKKNVTRKNLPEPVILKGQQHNERQWRLEFPGFYRWFIKDL</sequence>
<dbReference type="InterPro" id="IPR000801">
    <property type="entry name" value="Esterase-like"/>
</dbReference>
<dbReference type="Gene3D" id="3.40.50.1820">
    <property type="entry name" value="alpha/beta hydrolase"/>
    <property type="match status" value="1"/>
</dbReference>
<dbReference type="PANTHER" id="PTHR48098:SF6">
    <property type="entry name" value="FERRI-BACILLIBACTIN ESTERASE BESA"/>
    <property type="match status" value="1"/>
</dbReference>
<dbReference type="GO" id="GO:0016787">
    <property type="term" value="F:hydrolase activity"/>
    <property type="evidence" value="ECO:0007669"/>
    <property type="project" value="UniProtKB-KW"/>
</dbReference>